<proteinExistence type="predicted"/>
<feature type="compositionally biased region" description="Polar residues" evidence="1">
    <location>
        <begin position="408"/>
        <end position="424"/>
    </location>
</feature>
<accession>A0A3M6TVK9</accession>
<feature type="transmembrane region" description="Helical" evidence="2">
    <location>
        <begin position="212"/>
        <end position="237"/>
    </location>
</feature>
<keyword evidence="2" id="KW-1133">Transmembrane helix</keyword>
<evidence type="ECO:0000256" key="1">
    <source>
        <dbReference type="SAM" id="MobiDB-lite"/>
    </source>
</evidence>
<protein>
    <submittedName>
        <fullName evidence="3">Uncharacterized protein</fullName>
    </submittedName>
</protein>
<feature type="region of interest" description="Disordered" evidence="1">
    <location>
        <begin position="171"/>
        <end position="193"/>
    </location>
</feature>
<organism evidence="3 4">
    <name type="scientific">Pocillopora damicornis</name>
    <name type="common">Cauliflower coral</name>
    <name type="synonym">Millepora damicornis</name>
    <dbReference type="NCBI Taxonomy" id="46731"/>
    <lineage>
        <taxon>Eukaryota</taxon>
        <taxon>Metazoa</taxon>
        <taxon>Cnidaria</taxon>
        <taxon>Anthozoa</taxon>
        <taxon>Hexacorallia</taxon>
        <taxon>Scleractinia</taxon>
        <taxon>Astrocoeniina</taxon>
        <taxon>Pocilloporidae</taxon>
        <taxon>Pocillopora</taxon>
    </lineage>
</organism>
<evidence type="ECO:0000313" key="3">
    <source>
        <dbReference type="EMBL" id="RMX45437.1"/>
    </source>
</evidence>
<dbReference type="AlphaFoldDB" id="A0A3M6TVK9"/>
<keyword evidence="4" id="KW-1185">Reference proteome</keyword>
<keyword evidence="2" id="KW-0812">Transmembrane</keyword>
<reference evidence="3 4" key="1">
    <citation type="journal article" date="2018" name="Sci. Rep.">
        <title>Comparative analysis of the Pocillopora damicornis genome highlights role of immune system in coral evolution.</title>
        <authorList>
            <person name="Cunning R."/>
            <person name="Bay R.A."/>
            <person name="Gillette P."/>
            <person name="Baker A.C."/>
            <person name="Traylor-Knowles N."/>
        </authorList>
    </citation>
    <scope>NUCLEOTIDE SEQUENCE [LARGE SCALE GENOMIC DNA]</scope>
    <source>
        <strain evidence="3">RSMAS</strain>
        <tissue evidence="3">Whole animal</tissue>
    </source>
</reference>
<feature type="region of interest" description="Disordered" evidence="1">
    <location>
        <begin position="335"/>
        <end position="361"/>
    </location>
</feature>
<dbReference type="EMBL" id="RCHS01002828">
    <property type="protein sequence ID" value="RMX45437.1"/>
    <property type="molecule type" value="Genomic_DNA"/>
</dbReference>
<feature type="region of interest" description="Disordered" evidence="1">
    <location>
        <begin position="387"/>
        <end position="455"/>
    </location>
</feature>
<name>A0A3M6TVK9_POCDA</name>
<feature type="compositionally biased region" description="Polar residues" evidence="1">
    <location>
        <begin position="177"/>
        <end position="193"/>
    </location>
</feature>
<evidence type="ECO:0000313" key="4">
    <source>
        <dbReference type="Proteomes" id="UP000275408"/>
    </source>
</evidence>
<comment type="caution">
    <text evidence="3">The sequence shown here is derived from an EMBL/GenBank/DDBJ whole genome shotgun (WGS) entry which is preliminary data.</text>
</comment>
<sequence>MAVAVWFKPFFESSLLFLFPECTLHFSGERADNALRIFNSSRSLKLYTLPREDCDIRGTSYVTANSSAAWKMFSGKQPAFKIHHRDLKNKQHAHFLQWNRRQPVTQLYGKVVKVILQCTTGQDSNLPKNLCIMFKFTGRTSVPCQESNPSLPTLMTTHSNTSLTGNMTKKHGGITDPVSTPNKGTPSPTTEQSVFTKGDKEFHDGGHSGLPIWLIAVIAGGAVIATLSITATLWICWKMKRRSRRKRKKRTARLHVGNALFKQEAETIIPFPPSDSKPAVDEAGYAKVGSPIRKGYAFLKPAPERCRSEYQKLIKPNEDHSGYLLPLEETGSADCRSDGAVYSEPQSVKPPQNKPKDKTYDYAKPEGIIVLTASRTSLDNLDSLRHAGSEHDEADYVQTREADGPSSPIYTTIQGPNSPRSPGASSEEPLQDNKGDDSLQENDYIEVLPDSVIGT</sequence>
<evidence type="ECO:0000256" key="2">
    <source>
        <dbReference type="SAM" id="Phobius"/>
    </source>
</evidence>
<keyword evidence="2" id="KW-0472">Membrane</keyword>
<dbReference type="OrthoDB" id="5977633at2759"/>
<gene>
    <name evidence="3" type="ORF">pdam_00016076</name>
</gene>
<dbReference type="Proteomes" id="UP000275408">
    <property type="component" value="Unassembled WGS sequence"/>
</dbReference>